<dbReference type="GO" id="GO:0016787">
    <property type="term" value="F:hydrolase activity"/>
    <property type="evidence" value="ECO:0007669"/>
    <property type="project" value="UniProtKB-KW"/>
</dbReference>
<evidence type="ECO:0000313" key="2">
    <source>
        <dbReference type="EMBL" id="QHL92093.1"/>
    </source>
</evidence>
<sequence length="416" mass="46635">MTLSLTVHRGTEQIGGSCIELEAEGERLILDAGRPLDAPREARDLLPLTLDRVRPATVLFSHPHMDHWGLVGELPDHWSLMTGHKSAELMRLTEELFGGVLDRSITCWNSRGGSFRVGPFTVTPFLTDHSAFDAYMLLIECSGTRLLYTGDFRTHGRKAKLVEVTLKKLAGTVDVLLMEGTNLGTAKPVITERELEHRFADVAGRTRGQVFVQWSAQNIDRTVTLYRAALRSGRELVIDLYAADVLNRVAQDTNIPRPGRDFDKLRVLILPSGQRLFHRAGRSAEADRMARQPYAISRRRLVGRPSIIMLRDSMFPDFERAGITFEPDDTYVFSNWKGYLDPNAPQSGWNRATANGARTLHLHTSGHASARELERFAAQLNPRWLVPVHGIAWATPEITLPPVCRLADGETWNVPH</sequence>
<protein>
    <submittedName>
        <fullName evidence="2">MBL fold metallo-hydrolase</fullName>
    </submittedName>
</protein>
<keyword evidence="3" id="KW-1185">Reference proteome</keyword>
<organism evidence="2 3">
    <name type="scientific">Sphingomonas changnyeongensis</name>
    <dbReference type="NCBI Taxonomy" id="2698679"/>
    <lineage>
        <taxon>Bacteria</taxon>
        <taxon>Pseudomonadati</taxon>
        <taxon>Pseudomonadota</taxon>
        <taxon>Alphaproteobacteria</taxon>
        <taxon>Sphingomonadales</taxon>
        <taxon>Sphingomonadaceae</taxon>
        <taxon>Sphingomonas</taxon>
    </lineage>
</organism>
<dbReference type="InterPro" id="IPR011108">
    <property type="entry name" value="RMMBL"/>
</dbReference>
<dbReference type="KEGG" id="schy:GVO57_14250"/>
<keyword evidence="2" id="KW-0378">Hydrolase</keyword>
<dbReference type="AlphaFoldDB" id="A0A7Z2NYB9"/>
<gene>
    <name evidence="2" type="ORF">GVO57_14250</name>
</gene>
<dbReference type="InterPro" id="IPR001279">
    <property type="entry name" value="Metallo-B-lactamas"/>
</dbReference>
<name>A0A7Z2NYB9_9SPHN</name>
<geneLocation type="plasmid" evidence="3">
    <name>pc33</name>
</geneLocation>
<evidence type="ECO:0000313" key="3">
    <source>
        <dbReference type="Proteomes" id="UP000464468"/>
    </source>
</evidence>
<dbReference type="PANTHER" id="PTHR43694:SF1">
    <property type="entry name" value="RIBONUCLEASE J"/>
    <property type="match status" value="1"/>
</dbReference>
<dbReference type="EMBL" id="CP047896">
    <property type="protein sequence ID" value="QHL92093.1"/>
    <property type="molecule type" value="Genomic_DNA"/>
</dbReference>
<dbReference type="Pfam" id="PF07521">
    <property type="entry name" value="RMMBL"/>
    <property type="match status" value="1"/>
</dbReference>
<feature type="domain" description="Metallo-beta-lactamase" evidence="1">
    <location>
        <begin position="15"/>
        <end position="207"/>
    </location>
</feature>
<dbReference type="SUPFAM" id="SSF56281">
    <property type="entry name" value="Metallo-hydrolase/oxidoreductase"/>
    <property type="match status" value="1"/>
</dbReference>
<keyword evidence="2" id="KW-0614">Plasmid</keyword>
<dbReference type="CDD" id="cd07732">
    <property type="entry name" value="metallo-hydrolase-like_MBL-fold"/>
    <property type="match status" value="1"/>
</dbReference>
<evidence type="ECO:0000259" key="1">
    <source>
        <dbReference type="SMART" id="SM00849"/>
    </source>
</evidence>
<dbReference type="PANTHER" id="PTHR43694">
    <property type="entry name" value="RIBONUCLEASE J"/>
    <property type="match status" value="1"/>
</dbReference>
<dbReference type="Pfam" id="PF00753">
    <property type="entry name" value="Lactamase_B"/>
    <property type="match status" value="1"/>
</dbReference>
<dbReference type="SMART" id="SM00849">
    <property type="entry name" value="Lactamase_B"/>
    <property type="match status" value="1"/>
</dbReference>
<dbReference type="Proteomes" id="UP000464468">
    <property type="component" value="Plasmid pC33"/>
</dbReference>
<accession>A0A7Z2NYB9</accession>
<proteinExistence type="predicted"/>
<dbReference type="Gene3D" id="3.60.15.10">
    <property type="entry name" value="Ribonuclease Z/Hydroxyacylglutathione hydrolase-like"/>
    <property type="match status" value="1"/>
</dbReference>
<reference evidence="2 3" key="1">
    <citation type="submission" date="2020-01" db="EMBL/GenBank/DDBJ databases">
        <title>Sphingomonas sp. C33 whole genome sequece.</title>
        <authorList>
            <person name="Park C."/>
        </authorList>
    </citation>
    <scope>NUCLEOTIDE SEQUENCE [LARGE SCALE GENOMIC DNA]</scope>
    <source>
        <strain evidence="2 3">C33</strain>
        <plasmid evidence="3">pc33</plasmid>
    </source>
</reference>
<dbReference type="InterPro" id="IPR036866">
    <property type="entry name" value="RibonucZ/Hydroxyglut_hydro"/>
</dbReference>